<evidence type="ECO:0000313" key="2">
    <source>
        <dbReference type="EMBL" id="CAF4707375.1"/>
    </source>
</evidence>
<sequence>SEETETIPTPPPAPEQESTLEPTPVTTTEA</sequence>
<evidence type="ECO:0000313" key="3">
    <source>
        <dbReference type="Proteomes" id="UP000676336"/>
    </source>
</evidence>
<accession>A0A8S3AB63</accession>
<proteinExistence type="predicted"/>
<feature type="non-terminal residue" evidence="2">
    <location>
        <position position="1"/>
    </location>
</feature>
<name>A0A8S3AB63_9BILA</name>
<dbReference type="AlphaFoldDB" id="A0A8S3AB63"/>
<reference evidence="2" key="1">
    <citation type="submission" date="2021-02" db="EMBL/GenBank/DDBJ databases">
        <authorList>
            <person name="Nowell W R."/>
        </authorList>
    </citation>
    <scope>NUCLEOTIDE SEQUENCE</scope>
</reference>
<evidence type="ECO:0000256" key="1">
    <source>
        <dbReference type="SAM" id="MobiDB-lite"/>
    </source>
</evidence>
<comment type="caution">
    <text evidence="2">The sequence shown here is derived from an EMBL/GenBank/DDBJ whole genome shotgun (WGS) entry which is preliminary data.</text>
</comment>
<gene>
    <name evidence="2" type="ORF">SMN809_LOCUS43291</name>
</gene>
<organism evidence="2 3">
    <name type="scientific">Rotaria magnacalcarata</name>
    <dbReference type="NCBI Taxonomy" id="392030"/>
    <lineage>
        <taxon>Eukaryota</taxon>
        <taxon>Metazoa</taxon>
        <taxon>Spiralia</taxon>
        <taxon>Gnathifera</taxon>
        <taxon>Rotifera</taxon>
        <taxon>Eurotatoria</taxon>
        <taxon>Bdelloidea</taxon>
        <taxon>Philodinida</taxon>
        <taxon>Philodinidae</taxon>
        <taxon>Rotaria</taxon>
    </lineage>
</organism>
<protein>
    <submittedName>
        <fullName evidence="2">Uncharacterized protein</fullName>
    </submittedName>
</protein>
<feature type="compositionally biased region" description="Polar residues" evidence="1">
    <location>
        <begin position="20"/>
        <end position="30"/>
    </location>
</feature>
<dbReference type="Proteomes" id="UP000676336">
    <property type="component" value="Unassembled WGS sequence"/>
</dbReference>
<feature type="region of interest" description="Disordered" evidence="1">
    <location>
        <begin position="1"/>
        <end position="30"/>
    </location>
</feature>
<dbReference type="EMBL" id="CAJOBI010127294">
    <property type="protein sequence ID" value="CAF4707375.1"/>
    <property type="molecule type" value="Genomic_DNA"/>
</dbReference>